<dbReference type="PANTHER" id="PTHR45947">
    <property type="entry name" value="SULFOQUINOVOSYL TRANSFERASE SQD2"/>
    <property type="match status" value="1"/>
</dbReference>
<evidence type="ECO:0000313" key="7">
    <source>
        <dbReference type="Proteomes" id="UP000815698"/>
    </source>
</evidence>
<dbReference type="PANTHER" id="PTHR45947:SF3">
    <property type="entry name" value="SULFOQUINOVOSYL TRANSFERASE SQD2"/>
    <property type="match status" value="1"/>
</dbReference>
<name>A0ABN5DML9_9MICO</name>
<evidence type="ECO:0000256" key="3">
    <source>
        <dbReference type="ARBA" id="ARBA00022679"/>
    </source>
</evidence>
<sequence length="377" mass="41020">MVLKSGASVKITAVTTWFPTKVAPSRGAFVVRDLHAIAKLHDIRAIHLVPHQDDDGTRRLVVEGIDTLRIPMNPRSPLSVVRAAKVLTTALAGSDVIHTMAFSSLLPFAPPFRRAVPRDAAWVHTEHWSALSTPESLGSARHFLPLLTSLLQGPDIVTAVCDYLARPIRQARKGRPVDIVPCIVNPHTLHPRRSRSDGSLRLISTGGLIERKDPHTAIRTIECLRARGVKAHLTWLGTGPLLTSSKTLSERLGVADYVHFPGTASDTEVRRQLGSHDIFFGPTLADNFFVSAAEAIVAGRPVVLGATGGQSEYVAEKVGHLVSQQNPEVYADAILDVDECTRDLTSEEISETIGSRFSSDTVSRDYDSTYMRALASK</sequence>
<proteinExistence type="predicted"/>
<evidence type="ECO:0000259" key="5">
    <source>
        <dbReference type="Pfam" id="PF13439"/>
    </source>
</evidence>
<gene>
    <name evidence="6" type="ORF">COP05_03525</name>
</gene>
<evidence type="ECO:0000259" key="4">
    <source>
        <dbReference type="Pfam" id="PF00534"/>
    </source>
</evidence>
<dbReference type="SUPFAM" id="SSF53756">
    <property type="entry name" value="UDP-Glycosyltransferase/glycogen phosphorylase"/>
    <property type="match status" value="1"/>
</dbReference>
<keyword evidence="3" id="KW-0808">Transferase</keyword>
<accession>A0ABN5DML9</accession>
<evidence type="ECO:0000313" key="6">
    <source>
        <dbReference type="EMBL" id="ATH96266.1"/>
    </source>
</evidence>
<dbReference type="InterPro" id="IPR001296">
    <property type="entry name" value="Glyco_trans_1"/>
</dbReference>
<protein>
    <recommendedName>
        <fullName evidence="1">D-inositol 3-phosphate glycosyltransferase</fullName>
    </recommendedName>
</protein>
<keyword evidence="7" id="KW-1185">Reference proteome</keyword>
<dbReference type="EMBL" id="CP023482">
    <property type="protein sequence ID" value="ATH96266.1"/>
    <property type="molecule type" value="Genomic_DNA"/>
</dbReference>
<feature type="domain" description="Glycosyltransferase subfamily 4-like N-terminal" evidence="5">
    <location>
        <begin position="49"/>
        <end position="186"/>
    </location>
</feature>
<organism evidence="6 7">
    <name type="scientific">Dermabacter jinjuensis</name>
    <dbReference type="NCBI Taxonomy" id="1667168"/>
    <lineage>
        <taxon>Bacteria</taxon>
        <taxon>Bacillati</taxon>
        <taxon>Actinomycetota</taxon>
        <taxon>Actinomycetes</taxon>
        <taxon>Micrococcales</taxon>
        <taxon>Dermabacteraceae</taxon>
        <taxon>Dermabacter</taxon>
    </lineage>
</organism>
<dbReference type="Proteomes" id="UP000815698">
    <property type="component" value="Chromosome"/>
</dbReference>
<dbReference type="InterPro" id="IPR028098">
    <property type="entry name" value="Glyco_trans_4-like_N"/>
</dbReference>
<feature type="domain" description="Glycosyl transferase family 1" evidence="4">
    <location>
        <begin position="197"/>
        <end position="337"/>
    </location>
</feature>
<reference evidence="6 7" key="1">
    <citation type="journal article" date="2016" name="Int. J. Syst. Evol. Microbiol.">
        <title>Dermabacter jinjuensis sp. nov., a novel species of the genus Dermabacter isolated from a clinical specimen.</title>
        <authorList>
            <person name="Park Y.K."/>
            <person name="Lee K.M."/>
            <person name="Lee W.K."/>
            <person name="Cho M.J."/>
            <person name="Lee H.S."/>
            <person name="Cho Y.G."/>
            <person name="Lee Y.C."/>
            <person name="Lee W.K."/>
            <person name="Seong W.K."/>
            <person name="Hwang K.J."/>
        </authorList>
    </citation>
    <scope>NUCLEOTIDE SEQUENCE [LARGE SCALE GENOMIC DNA]</scope>
    <source>
        <strain evidence="6 7">32T</strain>
    </source>
</reference>
<dbReference type="Pfam" id="PF00534">
    <property type="entry name" value="Glycos_transf_1"/>
    <property type="match status" value="1"/>
</dbReference>
<evidence type="ECO:0000256" key="2">
    <source>
        <dbReference type="ARBA" id="ARBA00022676"/>
    </source>
</evidence>
<keyword evidence="2" id="KW-0328">Glycosyltransferase</keyword>
<dbReference type="Pfam" id="PF13439">
    <property type="entry name" value="Glyco_transf_4"/>
    <property type="match status" value="1"/>
</dbReference>
<dbReference type="Gene3D" id="3.40.50.2000">
    <property type="entry name" value="Glycogen Phosphorylase B"/>
    <property type="match status" value="2"/>
</dbReference>
<evidence type="ECO:0000256" key="1">
    <source>
        <dbReference type="ARBA" id="ARBA00021292"/>
    </source>
</evidence>
<dbReference type="InterPro" id="IPR050194">
    <property type="entry name" value="Glycosyltransferase_grp1"/>
</dbReference>